<dbReference type="AlphaFoldDB" id="W2VZE3"/>
<gene>
    <name evidence="1" type="ORF">F441_19397</name>
</gene>
<organism evidence="1 2">
    <name type="scientific">Phytophthora nicotianae CJ01A1</name>
    <dbReference type="NCBI Taxonomy" id="1317063"/>
    <lineage>
        <taxon>Eukaryota</taxon>
        <taxon>Sar</taxon>
        <taxon>Stramenopiles</taxon>
        <taxon>Oomycota</taxon>
        <taxon>Peronosporomycetes</taxon>
        <taxon>Peronosporales</taxon>
        <taxon>Peronosporaceae</taxon>
        <taxon>Phytophthora</taxon>
    </lineage>
</organism>
<comment type="caution">
    <text evidence="1">The sequence shown here is derived from an EMBL/GenBank/DDBJ whole genome shotgun (WGS) entry which is preliminary data.</text>
</comment>
<reference evidence="1 2" key="1">
    <citation type="submission" date="2013-11" db="EMBL/GenBank/DDBJ databases">
        <title>The Genome Sequence of Phytophthora parasitica CJ01A1.</title>
        <authorList>
            <consortium name="The Broad Institute Genomics Platform"/>
            <person name="Russ C."/>
            <person name="Tyler B."/>
            <person name="Panabieres F."/>
            <person name="Shan W."/>
            <person name="Tripathy S."/>
            <person name="Grunwald N."/>
            <person name="Machado M."/>
            <person name="Johnson C.S."/>
            <person name="Walker B."/>
            <person name="Young S.K."/>
            <person name="Zeng Q."/>
            <person name="Gargeya S."/>
            <person name="Fitzgerald M."/>
            <person name="Haas B."/>
            <person name="Abouelleil A."/>
            <person name="Allen A.W."/>
            <person name="Alvarado L."/>
            <person name="Arachchi H.M."/>
            <person name="Berlin A.M."/>
            <person name="Chapman S.B."/>
            <person name="Gainer-Dewar J."/>
            <person name="Goldberg J."/>
            <person name="Griggs A."/>
            <person name="Gujja S."/>
            <person name="Hansen M."/>
            <person name="Howarth C."/>
            <person name="Imamovic A."/>
            <person name="Ireland A."/>
            <person name="Larimer J."/>
            <person name="McCowan C."/>
            <person name="Murphy C."/>
            <person name="Pearson M."/>
            <person name="Poon T.W."/>
            <person name="Priest M."/>
            <person name="Roberts A."/>
            <person name="Saif S."/>
            <person name="Shea T."/>
            <person name="Sisk P."/>
            <person name="Sykes S."/>
            <person name="Wortman J."/>
            <person name="Nusbaum C."/>
            <person name="Birren B."/>
        </authorList>
    </citation>
    <scope>NUCLEOTIDE SEQUENCE [LARGE SCALE GENOMIC DNA]</scope>
    <source>
        <strain evidence="1 2">CJ01A1</strain>
    </source>
</reference>
<sequence>MTLIEAVVGGCAERSRSKPERGAREAEPLDNCVDGPNDELTTCELVVGIVSHKRTDPQHMSAGIWECNPQCAFKSDPYPEVFGFAGVVRAILSLYGSHSRRVNNGSACP</sequence>
<evidence type="ECO:0000313" key="2">
    <source>
        <dbReference type="Proteomes" id="UP000018958"/>
    </source>
</evidence>
<proteinExistence type="predicted"/>
<protein>
    <submittedName>
        <fullName evidence="1">Uncharacterized protein</fullName>
    </submittedName>
</protein>
<dbReference type="Proteomes" id="UP000018958">
    <property type="component" value="Unassembled WGS sequence"/>
</dbReference>
<accession>W2VZE3</accession>
<name>W2VZE3_PHYNI</name>
<evidence type="ECO:0000313" key="1">
    <source>
        <dbReference type="EMBL" id="ETP03662.1"/>
    </source>
</evidence>
<dbReference type="EMBL" id="ANIX01003839">
    <property type="protein sequence ID" value="ETP03662.1"/>
    <property type="molecule type" value="Genomic_DNA"/>
</dbReference>